<evidence type="ECO:0000313" key="2">
    <source>
        <dbReference type="EMBL" id="KAH0462207.1"/>
    </source>
</evidence>
<feature type="region of interest" description="Disordered" evidence="1">
    <location>
        <begin position="321"/>
        <end position="340"/>
    </location>
</feature>
<reference evidence="2 3" key="1">
    <citation type="journal article" date="2021" name="Hortic Res">
        <title>Chromosome-scale assembly of the Dendrobium chrysotoxum genome enhances the understanding of orchid evolution.</title>
        <authorList>
            <person name="Zhang Y."/>
            <person name="Zhang G.Q."/>
            <person name="Zhang D."/>
            <person name="Liu X.D."/>
            <person name="Xu X.Y."/>
            <person name="Sun W.H."/>
            <person name="Yu X."/>
            <person name="Zhu X."/>
            <person name="Wang Z.W."/>
            <person name="Zhao X."/>
            <person name="Zhong W.Y."/>
            <person name="Chen H."/>
            <person name="Yin W.L."/>
            <person name="Huang T."/>
            <person name="Niu S.C."/>
            <person name="Liu Z.J."/>
        </authorList>
    </citation>
    <scope>NUCLEOTIDE SEQUENCE [LARGE SCALE GENOMIC DNA]</scope>
    <source>
        <strain evidence="2">Lindl</strain>
    </source>
</reference>
<keyword evidence="3" id="KW-1185">Reference proteome</keyword>
<sequence length="347" mass="37317">MIFSEFGSCFSEFLYLKGILSYANYLVASLCENEPVTLSVLDEISFGSVGRERYQNSTTYAFEGADELIKNTSGTGHLKTPLVGFELDAENLVNLDGVCTGDPEPANVPFVNKLICQNSECDMFGESIVSPPTLPQKNSTGDRVFYPNIGSFSSYATRSHIPTVNGFNPPSSSTACASIAVINSTNSLSSEVSNGSTPGSNLEHTEVSGSHNSVEFTQNFHEGYCNVSDLDDCRELTEAVTDVDSISSHCERGKSEDGDNDDLLGGVFVYSEGHDEALSRGSIGVFTVLLSPAMSAAREPLQLSAVASTTLRHYPQCNDAASHRLQQPSRMSAAEDPKKGDFCRCQT</sequence>
<gene>
    <name evidence="2" type="ORF">IEQ34_009782</name>
</gene>
<evidence type="ECO:0000313" key="3">
    <source>
        <dbReference type="Proteomes" id="UP000775213"/>
    </source>
</evidence>
<evidence type="ECO:0000256" key="1">
    <source>
        <dbReference type="SAM" id="MobiDB-lite"/>
    </source>
</evidence>
<name>A0AAV7H026_DENCH</name>
<protein>
    <submittedName>
        <fullName evidence="2">Uncharacterized protein</fullName>
    </submittedName>
</protein>
<proteinExistence type="predicted"/>
<dbReference type="EMBL" id="JAGFBR010000009">
    <property type="protein sequence ID" value="KAH0462207.1"/>
    <property type="molecule type" value="Genomic_DNA"/>
</dbReference>
<dbReference type="AlphaFoldDB" id="A0AAV7H026"/>
<accession>A0AAV7H026</accession>
<organism evidence="2 3">
    <name type="scientific">Dendrobium chrysotoxum</name>
    <name type="common">Orchid</name>
    <dbReference type="NCBI Taxonomy" id="161865"/>
    <lineage>
        <taxon>Eukaryota</taxon>
        <taxon>Viridiplantae</taxon>
        <taxon>Streptophyta</taxon>
        <taxon>Embryophyta</taxon>
        <taxon>Tracheophyta</taxon>
        <taxon>Spermatophyta</taxon>
        <taxon>Magnoliopsida</taxon>
        <taxon>Liliopsida</taxon>
        <taxon>Asparagales</taxon>
        <taxon>Orchidaceae</taxon>
        <taxon>Epidendroideae</taxon>
        <taxon>Malaxideae</taxon>
        <taxon>Dendrobiinae</taxon>
        <taxon>Dendrobium</taxon>
    </lineage>
</organism>
<dbReference type="Proteomes" id="UP000775213">
    <property type="component" value="Unassembled WGS sequence"/>
</dbReference>
<comment type="caution">
    <text evidence="2">The sequence shown here is derived from an EMBL/GenBank/DDBJ whole genome shotgun (WGS) entry which is preliminary data.</text>
</comment>